<feature type="domain" description="ABC transporter" evidence="10">
    <location>
        <begin position="361"/>
        <end position="600"/>
    </location>
</feature>
<dbReference type="SUPFAM" id="SSF90123">
    <property type="entry name" value="ABC transporter transmembrane region"/>
    <property type="match status" value="1"/>
</dbReference>
<dbReference type="InterPro" id="IPR017871">
    <property type="entry name" value="ABC_transporter-like_CS"/>
</dbReference>
<keyword evidence="4 12" id="KW-0067">ATP-binding</keyword>
<keyword evidence="3" id="KW-0547">Nucleotide-binding</keyword>
<evidence type="ECO:0000313" key="13">
    <source>
        <dbReference type="Proteomes" id="UP000051587"/>
    </source>
</evidence>
<dbReference type="Pfam" id="PF00664">
    <property type="entry name" value="ABC_membrane"/>
    <property type="match status" value="1"/>
</dbReference>
<dbReference type="OrthoDB" id="9808328at2"/>
<dbReference type="InterPro" id="IPR003593">
    <property type="entry name" value="AAA+_ATPase"/>
</dbReference>
<dbReference type="Gene3D" id="3.40.50.300">
    <property type="entry name" value="P-loop containing nucleotide triphosphate hydrolases"/>
    <property type="match status" value="1"/>
</dbReference>
<dbReference type="InterPro" id="IPR036640">
    <property type="entry name" value="ABC1_TM_sf"/>
</dbReference>
<evidence type="ECO:0000256" key="1">
    <source>
        <dbReference type="ARBA" id="ARBA00004651"/>
    </source>
</evidence>
<dbReference type="Gene3D" id="1.20.1560.10">
    <property type="entry name" value="ABC transporter type 1, transmembrane domain"/>
    <property type="match status" value="1"/>
</dbReference>
<dbReference type="SMART" id="SM00382">
    <property type="entry name" value="AAA"/>
    <property type="match status" value="1"/>
</dbReference>
<dbReference type="SUPFAM" id="SSF52540">
    <property type="entry name" value="P-loop containing nucleoside triphosphate hydrolases"/>
    <property type="match status" value="1"/>
</dbReference>
<gene>
    <name evidence="12" type="ORF">TG4357_02208</name>
</gene>
<keyword evidence="2 9" id="KW-0812">Transmembrane</keyword>
<feature type="region of interest" description="Disordered" evidence="8">
    <location>
        <begin position="608"/>
        <end position="628"/>
    </location>
</feature>
<evidence type="ECO:0000259" key="10">
    <source>
        <dbReference type="PROSITE" id="PS50893"/>
    </source>
</evidence>
<dbReference type="PANTHER" id="PTHR43394">
    <property type="entry name" value="ATP-DEPENDENT PERMEASE MDL1, MITOCHONDRIAL"/>
    <property type="match status" value="1"/>
</dbReference>
<protein>
    <submittedName>
        <fullName evidence="12">Putative multidrug export ATP-binding/permease protein</fullName>
        <ecNumber evidence="12">3.6.3.-</ecNumber>
    </submittedName>
</protein>
<dbReference type="GO" id="GO:0005524">
    <property type="term" value="F:ATP binding"/>
    <property type="evidence" value="ECO:0007669"/>
    <property type="project" value="UniProtKB-KW"/>
</dbReference>
<evidence type="ECO:0000256" key="8">
    <source>
        <dbReference type="SAM" id="MobiDB-lite"/>
    </source>
</evidence>
<dbReference type="GO" id="GO:0005886">
    <property type="term" value="C:plasma membrane"/>
    <property type="evidence" value="ECO:0007669"/>
    <property type="project" value="UniProtKB-SubCell"/>
</dbReference>
<evidence type="ECO:0000256" key="2">
    <source>
        <dbReference type="ARBA" id="ARBA00022692"/>
    </source>
</evidence>
<feature type="domain" description="ABC transmembrane type-1" evidence="11">
    <location>
        <begin position="40"/>
        <end position="327"/>
    </location>
</feature>
<evidence type="ECO:0000256" key="9">
    <source>
        <dbReference type="SAM" id="Phobius"/>
    </source>
</evidence>
<organism evidence="12 13">
    <name type="scientific">Thalassovita gelatinovora</name>
    <name type="common">Thalassobius gelatinovorus</name>
    <dbReference type="NCBI Taxonomy" id="53501"/>
    <lineage>
        <taxon>Bacteria</taxon>
        <taxon>Pseudomonadati</taxon>
        <taxon>Pseudomonadota</taxon>
        <taxon>Alphaproteobacteria</taxon>
        <taxon>Rhodobacterales</taxon>
        <taxon>Roseobacteraceae</taxon>
        <taxon>Thalassovita</taxon>
    </lineage>
</organism>
<comment type="function">
    <text evidence="7">Part of an ABC transporter complex. Transmembrane domains (TMD) form a pore in the inner membrane and the ATP-binding domain (NBD) is responsible for energy generation.</text>
</comment>
<feature type="transmembrane region" description="Helical" evidence="9">
    <location>
        <begin position="183"/>
        <end position="203"/>
    </location>
</feature>
<keyword evidence="5 9" id="KW-1133">Transmembrane helix</keyword>
<dbReference type="GO" id="GO:0015421">
    <property type="term" value="F:ABC-type oligopeptide transporter activity"/>
    <property type="evidence" value="ECO:0007669"/>
    <property type="project" value="TreeGrafter"/>
</dbReference>
<dbReference type="Proteomes" id="UP000051587">
    <property type="component" value="Unassembled WGS sequence"/>
</dbReference>
<comment type="subcellular location">
    <subcellularLocation>
        <location evidence="1">Cell membrane</location>
        <topology evidence="1">Multi-pass membrane protein</topology>
    </subcellularLocation>
</comment>
<accession>A0A0P1FCU6</accession>
<evidence type="ECO:0000256" key="4">
    <source>
        <dbReference type="ARBA" id="ARBA00022840"/>
    </source>
</evidence>
<dbReference type="STRING" id="53501.SAMN04488043_108157"/>
<dbReference type="InterPro" id="IPR003439">
    <property type="entry name" value="ABC_transporter-like_ATP-bd"/>
</dbReference>
<dbReference type="PROSITE" id="PS50893">
    <property type="entry name" value="ABC_TRANSPORTER_2"/>
    <property type="match status" value="1"/>
</dbReference>
<evidence type="ECO:0000256" key="3">
    <source>
        <dbReference type="ARBA" id="ARBA00022741"/>
    </source>
</evidence>
<dbReference type="PROSITE" id="PS00211">
    <property type="entry name" value="ABC_TRANSPORTER_1"/>
    <property type="match status" value="1"/>
</dbReference>
<dbReference type="EC" id="3.6.3.-" evidence="12"/>
<dbReference type="InterPro" id="IPR027417">
    <property type="entry name" value="P-loop_NTPase"/>
</dbReference>
<sequence>MFRFFENLVDPFTSFDEATPPGTLWAYLKSQFGPFRKWMLALALSGIVVALIETGLIFYSGRIIDLLSANTPDMLMSLHGRELLLAAVFVVTVRPLFIMLNHLFLEQMLAGNMQEQVRWRAHKHLLGQSSSFFQNDFAGRLTNRVMQLGAAVEDATYMAFEGIWYALTYVVSAALILSQVDPLLAVPLILWVVLYVAYVRHVARRVAVASEKWSEARSTVTARVVDAYSNIETIKLFADEGTEEGYVLSAMKRLRLRFQRFLRLMTELSFGLNVVNGVLILGMMTPAIWLWMRGTISVGEVAAASALTLRLNGMSGWIMWVTVRLFEHAGVIREGLQSVAVPHDVVDDADAARLQVTNARIEFRDISHHYGKGEGGLDHINLNIEPGQRVGLVGRSGAGKSSLVNLLLRFRDTEAGQILIDDQDIRHVTQVSLRQAIGMVSQDNSLLHRSIRANILYGRAAAPEAQMIGAAKQAEADEFIRNLIDPKGRIGYDAQVGERGVKLSGGQRQRIAIARVILKDAPILVLDEATSALDSEVEAAIQETLFGLMQGKTVIAIAHRLSTIAQMDRIVVMDQGRIIEDGSHDELLAQGGVYARLWARQSGGFLGEEAETDKPSALGLDAPADSAY</sequence>
<keyword evidence="13" id="KW-1185">Reference proteome</keyword>
<dbReference type="GO" id="GO:0016887">
    <property type="term" value="F:ATP hydrolysis activity"/>
    <property type="evidence" value="ECO:0007669"/>
    <property type="project" value="InterPro"/>
</dbReference>
<dbReference type="InterPro" id="IPR011527">
    <property type="entry name" value="ABC1_TM_dom"/>
</dbReference>
<reference evidence="12 13" key="1">
    <citation type="submission" date="2015-09" db="EMBL/GenBank/DDBJ databases">
        <authorList>
            <consortium name="Swine Surveillance"/>
        </authorList>
    </citation>
    <scope>NUCLEOTIDE SEQUENCE [LARGE SCALE GENOMIC DNA]</scope>
    <source>
        <strain evidence="12 13">CECT 4357</strain>
    </source>
</reference>
<dbReference type="FunFam" id="3.40.50.300:FF:000218">
    <property type="entry name" value="Multidrug ABC transporter ATP-binding protein"/>
    <property type="match status" value="1"/>
</dbReference>
<evidence type="ECO:0000256" key="6">
    <source>
        <dbReference type="ARBA" id="ARBA00023136"/>
    </source>
</evidence>
<dbReference type="PANTHER" id="PTHR43394:SF1">
    <property type="entry name" value="ATP-BINDING CASSETTE SUB-FAMILY B MEMBER 10, MITOCHONDRIAL"/>
    <property type="match status" value="1"/>
</dbReference>
<evidence type="ECO:0000259" key="11">
    <source>
        <dbReference type="PROSITE" id="PS50929"/>
    </source>
</evidence>
<dbReference type="EMBL" id="CYSA01000019">
    <property type="protein sequence ID" value="CUH66049.1"/>
    <property type="molecule type" value="Genomic_DNA"/>
</dbReference>
<evidence type="ECO:0000313" key="12">
    <source>
        <dbReference type="EMBL" id="CUH66049.1"/>
    </source>
</evidence>
<proteinExistence type="predicted"/>
<dbReference type="RefSeq" id="WP_058262942.1">
    <property type="nucleotide sequence ID" value="NZ_CP051181.1"/>
</dbReference>
<keyword evidence="6 9" id="KW-0472">Membrane</keyword>
<dbReference type="PROSITE" id="PS50929">
    <property type="entry name" value="ABC_TM1F"/>
    <property type="match status" value="1"/>
</dbReference>
<evidence type="ECO:0000256" key="5">
    <source>
        <dbReference type="ARBA" id="ARBA00022989"/>
    </source>
</evidence>
<dbReference type="InterPro" id="IPR039421">
    <property type="entry name" value="Type_1_exporter"/>
</dbReference>
<dbReference type="AlphaFoldDB" id="A0A0P1FCU6"/>
<feature type="transmembrane region" description="Helical" evidence="9">
    <location>
        <begin position="261"/>
        <end position="282"/>
    </location>
</feature>
<dbReference type="Pfam" id="PF00005">
    <property type="entry name" value="ABC_tran"/>
    <property type="match status" value="1"/>
</dbReference>
<feature type="transmembrane region" description="Helical" evidence="9">
    <location>
        <begin position="155"/>
        <end position="177"/>
    </location>
</feature>
<keyword evidence="12" id="KW-0378">Hydrolase</keyword>
<name>A0A0P1FCU6_THAGE</name>
<feature type="transmembrane region" description="Helical" evidence="9">
    <location>
        <begin position="84"/>
        <end position="105"/>
    </location>
</feature>
<evidence type="ECO:0000256" key="7">
    <source>
        <dbReference type="ARBA" id="ARBA00024725"/>
    </source>
</evidence>
<feature type="transmembrane region" description="Helical" evidence="9">
    <location>
        <begin position="38"/>
        <end position="64"/>
    </location>
</feature>